<evidence type="ECO:0000313" key="2">
    <source>
        <dbReference type="EMBL" id="MBQ0826643.1"/>
    </source>
</evidence>
<dbReference type="AlphaFoldDB" id="A0A940XMX3"/>
<dbReference type="Pfam" id="PF04965">
    <property type="entry name" value="GPW_gp25"/>
    <property type="match status" value="1"/>
</dbReference>
<dbReference type="EMBL" id="JAGPNL010000002">
    <property type="protein sequence ID" value="MBQ0826643.1"/>
    <property type="molecule type" value="Genomic_DNA"/>
</dbReference>
<evidence type="ECO:0000313" key="3">
    <source>
        <dbReference type="Proteomes" id="UP000677875"/>
    </source>
</evidence>
<sequence length="113" mass="11970">MDLASGAMLLRQSVWIILVTEPGERLMRPDFGCGLRRFLSAPNTPGTRAAIARAVEDALSVWEPRITLSAVDVSPGVDPTLAVITVSYTHVRDGSAADLRIAVPVGTARTTGV</sequence>
<gene>
    <name evidence="2" type="ORF">J5Y05_08990</name>
</gene>
<comment type="caution">
    <text evidence="2">The sequence shown here is derived from an EMBL/GenBank/DDBJ whole genome shotgun (WGS) entry which is preliminary data.</text>
</comment>
<organism evidence="2 3">
    <name type="scientific">Streptomyces tagetis</name>
    <dbReference type="NCBI Taxonomy" id="2820809"/>
    <lineage>
        <taxon>Bacteria</taxon>
        <taxon>Bacillati</taxon>
        <taxon>Actinomycetota</taxon>
        <taxon>Actinomycetes</taxon>
        <taxon>Kitasatosporales</taxon>
        <taxon>Streptomycetaceae</taxon>
        <taxon>Streptomyces</taxon>
    </lineage>
</organism>
<dbReference type="Gene3D" id="3.10.450.40">
    <property type="match status" value="1"/>
</dbReference>
<dbReference type="Proteomes" id="UP000677875">
    <property type="component" value="Unassembled WGS sequence"/>
</dbReference>
<dbReference type="SUPFAM" id="SSF160719">
    <property type="entry name" value="gpW/gp25-like"/>
    <property type="match status" value="1"/>
</dbReference>
<evidence type="ECO:0000259" key="1">
    <source>
        <dbReference type="Pfam" id="PF04965"/>
    </source>
</evidence>
<dbReference type="RefSeq" id="WP_210870117.1">
    <property type="nucleotide sequence ID" value="NZ_JAGPNL010000002.1"/>
</dbReference>
<proteinExistence type="predicted"/>
<protein>
    <submittedName>
        <fullName evidence="2">GPW/gp25 family protein</fullName>
    </submittedName>
</protein>
<feature type="domain" description="IraD/Gp25-like" evidence="1">
    <location>
        <begin position="10"/>
        <end position="90"/>
    </location>
</feature>
<dbReference type="InterPro" id="IPR007048">
    <property type="entry name" value="IraD/Gp25-like"/>
</dbReference>
<keyword evidence="3" id="KW-1185">Reference proteome</keyword>
<accession>A0A940XMX3</accession>
<name>A0A940XMX3_9ACTN</name>
<reference evidence="2" key="1">
    <citation type="submission" date="2021-04" db="EMBL/GenBank/DDBJ databases">
        <title>Genome seq and assembly of Streptomyces sp. RG38.</title>
        <authorList>
            <person name="Chhetri G."/>
        </authorList>
    </citation>
    <scope>NUCLEOTIDE SEQUENCE</scope>
    <source>
        <strain evidence="2">RG38</strain>
    </source>
</reference>